<dbReference type="eggNOG" id="KOG0383">
    <property type="taxonomic scope" value="Eukaryota"/>
</dbReference>
<dbReference type="CDD" id="cd15489">
    <property type="entry name" value="PHD_SF"/>
    <property type="match status" value="1"/>
</dbReference>
<dbReference type="InterPro" id="IPR019786">
    <property type="entry name" value="Zinc_finger_PHD-type_CS"/>
</dbReference>
<dbReference type="InterPro" id="IPR011011">
    <property type="entry name" value="Znf_FYVE_PHD"/>
</dbReference>
<keyword evidence="1" id="KW-0479">Metal-binding</keyword>
<dbReference type="Pfam" id="PF00628">
    <property type="entry name" value="PHD"/>
    <property type="match status" value="1"/>
</dbReference>
<protein>
    <submittedName>
        <fullName evidence="5">PHD-finger family protein, putative</fullName>
        <ecNumber evidence="5">2.1.1.43</ecNumber>
    </submittedName>
</protein>
<evidence type="ECO:0000313" key="6">
    <source>
        <dbReference type="Proteomes" id="UP000008983"/>
    </source>
</evidence>
<accession>G0QT77</accession>
<dbReference type="GO" id="GO:0008270">
    <property type="term" value="F:zinc ion binding"/>
    <property type="evidence" value="ECO:0007669"/>
    <property type="project" value="UniProtKB-KW"/>
</dbReference>
<dbReference type="STRING" id="857967.G0QT77"/>
<keyword evidence="5" id="KW-0808">Transferase</keyword>
<dbReference type="OrthoDB" id="336088at2759"/>
<keyword evidence="3" id="KW-0862">Zinc</keyword>
<proteinExistence type="predicted"/>
<evidence type="ECO:0000256" key="1">
    <source>
        <dbReference type="ARBA" id="ARBA00022723"/>
    </source>
</evidence>
<evidence type="ECO:0000313" key="5">
    <source>
        <dbReference type="EMBL" id="EGR31602.1"/>
    </source>
</evidence>
<organism evidence="5 6">
    <name type="scientific">Ichthyophthirius multifiliis</name>
    <name type="common">White spot disease agent</name>
    <name type="synonym">Ich</name>
    <dbReference type="NCBI Taxonomy" id="5932"/>
    <lineage>
        <taxon>Eukaryota</taxon>
        <taxon>Sar</taxon>
        <taxon>Alveolata</taxon>
        <taxon>Ciliophora</taxon>
        <taxon>Intramacronucleata</taxon>
        <taxon>Oligohymenophorea</taxon>
        <taxon>Hymenostomatida</taxon>
        <taxon>Ophryoglenina</taxon>
        <taxon>Ichthyophthirius</taxon>
    </lineage>
</organism>
<dbReference type="EC" id="2.1.1.43" evidence="5"/>
<dbReference type="EMBL" id="GL983843">
    <property type="protein sequence ID" value="EGR31602.1"/>
    <property type="molecule type" value="Genomic_DNA"/>
</dbReference>
<gene>
    <name evidence="5" type="ORF">IMG5_106550</name>
</gene>
<dbReference type="InterPro" id="IPR013083">
    <property type="entry name" value="Znf_RING/FYVE/PHD"/>
</dbReference>
<dbReference type="SUPFAM" id="SSF57903">
    <property type="entry name" value="FYVE/PHD zinc finger"/>
    <property type="match status" value="1"/>
</dbReference>
<dbReference type="GeneID" id="14907727"/>
<evidence type="ECO:0000256" key="3">
    <source>
        <dbReference type="ARBA" id="ARBA00022833"/>
    </source>
</evidence>
<dbReference type="Proteomes" id="UP000008983">
    <property type="component" value="Unassembled WGS sequence"/>
</dbReference>
<keyword evidence="2" id="KW-0863">Zinc-finger</keyword>
<evidence type="ECO:0000256" key="2">
    <source>
        <dbReference type="ARBA" id="ARBA00022771"/>
    </source>
</evidence>
<dbReference type="GO" id="GO:0008168">
    <property type="term" value="F:methyltransferase activity"/>
    <property type="evidence" value="ECO:0007669"/>
    <property type="project" value="UniProtKB-KW"/>
</dbReference>
<keyword evidence="5" id="KW-0489">Methyltransferase</keyword>
<reference evidence="5 6" key="1">
    <citation type="submission" date="2011-07" db="EMBL/GenBank/DDBJ databases">
        <authorList>
            <person name="Coyne R."/>
            <person name="Brami D."/>
            <person name="Johnson J."/>
            <person name="Hostetler J."/>
            <person name="Hannick L."/>
            <person name="Clark T."/>
            <person name="Cassidy-Hanley D."/>
            <person name="Inman J."/>
        </authorList>
    </citation>
    <scope>NUCLEOTIDE SEQUENCE [LARGE SCALE GENOMIC DNA]</scope>
    <source>
        <strain evidence="5 6">G5</strain>
    </source>
</reference>
<evidence type="ECO:0000259" key="4">
    <source>
        <dbReference type="SMART" id="SM00249"/>
    </source>
</evidence>
<feature type="domain" description="Zinc finger PHD-type" evidence="4">
    <location>
        <begin position="42"/>
        <end position="84"/>
    </location>
</feature>
<dbReference type="InParanoid" id="G0QT77"/>
<name>G0QT77_ICHMU</name>
<sequence length="323" mass="38897">MKENSPVKDQIRKQIKIDEQQDEDDCQIIQVIRNEVKKPSIKCKACKKSSNQSNLVQCTQCNRHFHKQCVNYSQSEKFLCDYCQQKTSKTIQTNSHETKEIKYKENSYKSLQEFCQKYPQYVIDGKVKFPIEDTLLTIYDQAFPDALGLQKRPHPRHSNLIPNENYEDILMFWNFINSFNDQIENIKITKEQLYVLFDYQGKEGRYILDKIIKNLVRFPVQDIFYTNKIECNKELSDQPFFIVLRFLKEINLIQDVINQIWPEFLRNLHYFQQYSINVKKLKKYKIIQKYSLNAMKNPQMKFYNYQKNLILIVFMNLQPNKKQ</sequence>
<dbReference type="InterPro" id="IPR019787">
    <property type="entry name" value="Znf_PHD-finger"/>
</dbReference>
<dbReference type="AlphaFoldDB" id="G0QT77"/>
<dbReference type="PROSITE" id="PS01359">
    <property type="entry name" value="ZF_PHD_1"/>
    <property type="match status" value="1"/>
</dbReference>
<dbReference type="InterPro" id="IPR001965">
    <property type="entry name" value="Znf_PHD"/>
</dbReference>
<dbReference type="RefSeq" id="XP_004035088.1">
    <property type="nucleotide sequence ID" value="XM_004035040.1"/>
</dbReference>
<keyword evidence="6" id="KW-1185">Reference proteome</keyword>
<dbReference type="GO" id="GO:0032259">
    <property type="term" value="P:methylation"/>
    <property type="evidence" value="ECO:0007669"/>
    <property type="project" value="UniProtKB-KW"/>
</dbReference>
<feature type="non-terminal residue" evidence="5">
    <location>
        <position position="323"/>
    </location>
</feature>
<dbReference type="Gene3D" id="3.30.40.10">
    <property type="entry name" value="Zinc/RING finger domain, C3HC4 (zinc finger)"/>
    <property type="match status" value="1"/>
</dbReference>
<dbReference type="SMART" id="SM00249">
    <property type="entry name" value="PHD"/>
    <property type="match status" value="1"/>
</dbReference>